<evidence type="ECO:0000256" key="4">
    <source>
        <dbReference type="ARBA" id="ARBA00023136"/>
    </source>
</evidence>
<feature type="transmembrane region" description="Helical" evidence="5">
    <location>
        <begin position="181"/>
        <end position="205"/>
    </location>
</feature>
<evidence type="ECO:0000256" key="3">
    <source>
        <dbReference type="ARBA" id="ARBA00022989"/>
    </source>
</evidence>
<protein>
    <recommendedName>
        <fullName evidence="6">G-protein coupled receptors family 1 profile domain-containing protein</fullName>
    </recommendedName>
</protein>
<evidence type="ECO:0000313" key="8">
    <source>
        <dbReference type="Proteomes" id="UP000663845"/>
    </source>
</evidence>
<dbReference type="AlphaFoldDB" id="A0A814NNB2"/>
<dbReference type="InterPro" id="IPR017452">
    <property type="entry name" value="GPCR_Rhodpsn_7TM"/>
</dbReference>
<dbReference type="Gene3D" id="1.20.1070.10">
    <property type="entry name" value="Rhodopsin 7-helix transmembrane proteins"/>
    <property type="match status" value="1"/>
</dbReference>
<feature type="domain" description="G-protein coupled receptors family 1 profile" evidence="6">
    <location>
        <begin position="34"/>
        <end position="296"/>
    </location>
</feature>
<dbReference type="PROSITE" id="PS50262">
    <property type="entry name" value="G_PROTEIN_RECEP_F1_2"/>
    <property type="match status" value="1"/>
</dbReference>
<accession>A0A814NNB2</accession>
<keyword evidence="4 5" id="KW-0472">Membrane</keyword>
<organism evidence="7 8">
    <name type="scientific">Adineta steineri</name>
    <dbReference type="NCBI Taxonomy" id="433720"/>
    <lineage>
        <taxon>Eukaryota</taxon>
        <taxon>Metazoa</taxon>
        <taxon>Spiralia</taxon>
        <taxon>Gnathifera</taxon>
        <taxon>Rotifera</taxon>
        <taxon>Eurotatoria</taxon>
        <taxon>Bdelloidea</taxon>
        <taxon>Adinetida</taxon>
        <taxon>Adinetidae</taxon>
        <taxon>Adineta</taxon>
    </lineage>
</organism>
<feature type="transmembrane region" description="Helical" evidence="5">
    <location>
        <begin position="135"/>
        <end position="156"/>
    </location>
</feature>
<comment type="caution">
    <text evidence="7">The sequence shown here is derived from an EMBL/GenBank/DDBJ whole genome shotgun (WGS) entry which is preliminary data.</text>
</comment>
<dbReference type="EMBL" id="CAJNOG010000228">
    <property type="protein sequence ID" value="CAF1096115.1"/>
    <property type="molecule type" value="Genomic_DNA"/>
</dbReference>
<sequence length="355" mass="41457">MSSSDNFYIELLNNIIVYIYRYATPVIYIIGNIGNLLNAWVCLKKSWSKNVCVLYFKVCLFLSSAYLNSVILGNTFIIGYNINAHNLNIVLCKLFFYFTFLISMLLTTVLVLASIDRLLISSQNVDTRLYSSKRLAYFSISCSTIFWMIFNIHAFIRVNIQVIPPSFVICYYDPIKLYADFIVYLSMTFNCVFCFLMIILCILCVKNVRRIRIIPRQQRNQIRSMTKKDFQLLRCLFLFTILHTIASIFPTIYSIYAVATSGNMPPTLLQRAIDDFLKHLFNFCYYIFYSTSFFIFFGVSKAFRQELKRMIYKLFGQHLMPLQEDEQKEKNNADNNVEVNAVPIYTVGQLKVVDV</sequence>
<reference evidence="7" key="1">
    <citation type="submission" date="2021-02" db="EMBL/GenBank/DDBJ databases">
        <authorList>
            <person name="Nowell W R."/>
        </authorList>
    </citation>
    <scope>NUCLEOTIDE SEQUENCE</scope>
</reference>
<feature type="transmembrane region" description="Helical" evidence="5">
    <location>
        <begin position="94"/>
        <end position="115"/>
    </location>
</feature>
<dbReference type="PANTHER" id="PTHR46641:SF18">
    <property type="entry name" value="G-PROTEIN COUPLED RECEPTORS FAMILY 1 PROFILE DOMAIN-CONTAINING PROTEIN"/>
    <property type="match status" value="1"/>
</dbReference>
<evidence type="ECO:0000256" key="5">
    <source>
        <dbReference type="SAM" id="Phobius"/>
    </source>
</evidence>
<comment type="subcellular location">
    <subcellularLocation>
        <location evidence="1">Membrane</location>
    </subcellularLocation>
</comment>
<evidence type="ECO:0000256" key="1">
    <source>
        <dbReference type="ARBA" id="ARBA00004370"/>
    </source>
</evidence>
<evidence type="ECO:0000313" key="7">
    <source>
        <dbReference type="EMBL" id="CAF1096115.1"/>
    </source>
</evidence>
<dbReference type="InterPro" id="IPR052954">
    <property type="entry name" value="GPCR-Ligand_Int"/>
</dbReference>
<evidence type="ECO:0000256" key="2">
    <source>
        <dbReference type="ARBA" id="ARBA00022692"/>
    </source>
</evidence>
<feature type="transmembrane region" description="Helical" evidence="5">
    <location>
        <begin position="55"/>
        <end position="82"/>
    </location>
</feature>
<dbReference type="PANTHER" id="PTHR46641">
    <property type="entry name" value="FMRFAMIDE RECEPTOR-RELATED"/>
    <property type="match status" value="1"/>
</dbReference>
<dbReference type="SUPFAM" id="SSF81321">
    <property type="entry name" value="Family A G protein-coupled receptor-like"/>
    <property type="match status" value="1"/>
</dbReference>
<feature type="transmembrane region" description="Helical" evidence="5">
    <location>
        <begin position="232"/>
        <end position="259"/>
    </location>
</feature>
<name>A0A814NNB2_9BILA</name>
<feature type="transmembrane region" description="Helical" evidence="5">
    <location>
        <begin position="279"/>
        <end position="299"/>
    </location>
</feature>
<proteinExistence type="predicted"/>
<dbReference type="GO" id="GO:0016020">
    <property type="term" value="C:membrane"/>
    <property type="evidence" value="ECO:0007669"/>
    <property type="project" value="UniProtKB-SubCell"/>
</dbReference>
<gene>
    <name evidence="7" type="ORF">JYZ213_LOCUS21117</name>
</gene>
<evidence type="ECO:0000259" key="6">
    <source>
        <dbReference type="PROSITE" id="PS50262"/>
    </source>
</evidence>
<dbReference type="Proteomes" id="UP000663845">
    <property type="component" value="Unassembled WGS sequence"/>
</dbReference>
<keyword evidence="2 5" id="KW-0812">Transmembrane</keyword>
<keyword evidence="3 5" id="KW-1133">Transmembrane helix</keyword>
<feature type="transmembrane region" description="Helical" evidence="5">
    <location>
        <begin position="20"/>
        <end position="43"/>
    </location>
</feature>